<reference evidence="3" key="1">
    <citation type="submission" date="2017-02" db="UniProtKB">
        <authorList>
            <consortium name="WormBaseParasite"/>
        </authorList>
    </citation>
    <scope>IDENTIFICATION</scope>
</reference>
<protein>
    <submittedName>
        <fullName evidence="3">Neur_chan_LBD domain-containing protein</fullName>
    </submittedName>
</protein>
<name>A0A0N5CT46_THECL</name>
<organism evidence="3">
    <name type="scientific">Thelazia callipaeda</name>
    <name type="common">Oriental eyeworm</name>
    <name type="synonym">Parasitic nematode</name>
    <dbReference type="NCBI Taxonomy" id="103827"/>
    <lineage>
        <taxon>Eukaryota</taxon>
        <taxon>Metazoa</taxon>
        <taxon>Ecdysozoa</taxon>
        <taxon>Nematoda</taxon>
        <taxon>Chromadorea</taxon>
        <taxon>Rhabditida</taxon>
        <taxon>Spirurina</taxon>
        <taxon>Spiruromorpha</taxon>
        <taxon>Thelazioidea</taxon>
        <taxon>Thelaziidae</taxon>
        <taxon>Thelazia</taxon>
    </lineage>
</organism>
<sequence>MNFEKAYVWDVYKRLASLPNAKDQHQTTRRSLPWVNVQKFVSQLPLGTIAIDIGEFSLSYTTLITNSEYRIEISVVFMIIISLIIK</sequence>
<dbReference type="AlphaFoldDB" id="A0A0N5CT46"/>
<dbReference type="WBParaSite" id="TCLT_0000340401-mRNA-1">
    <property type="protein sequence ID" value="TCLT_0000340401-mRNA-1"/>
    <property type="gene ID" value="TCLT_0000340401"/>
</dbReference>
<keyword evidence="2" id="KW-1185">Reference proteome</keyword>
<evidence type="ECO:0000313" key="1">
    <source>
        <dbReference type="EMBL" id="VDM99844.1"/>
    </source>
</evidence>
<reference evidence="1 2" key="2">
    <citation type="submission" date="2018-11" db="EMBL/GenBank/DDBJ databases">
        <authorList>
            <consortium name="Pathogen Informatics"/>
        </authorList>
    </citation>
    <scope>NUCLEOTIDE SEQUENCE [LARGE SCALE GENOMIC DNA]</scope>
</reference>
<dbReference type="STRING" id="103827.A0A0N5CT46"/>
<evidence type="ECO:0000313" key="3">
    <source>
        <dbReference type="WBParaSite" id="TCLT_0000340401-mRNA-1"/>
    </source>
</evidence>
<dbReference type="EMBL" id="UYYF01001413">
    <property type="protein sequence ID" value="VDM99844.1"/>
    <property type="molecule type" value="Genomic_DNA"/>
</dbReference>
<gene>
    <name evidence="1" type="ORF">TCLT_LOCUS3397</name>
</gene>
<accession>A0A0N5CT46</accession>
<evidence type="ECO:0000313" key="2">
    <source>
        <dbReference type="Proteomes" id="UP000276776"/>
    </source>
</evidence>
<proteinExistence type="predicted"/>
<dbReference type="OrthoDB" id="271595at2759"/>
<dbReference type="Proteomes" id="UP000276776">
    <property type="component" value="Unassembled WGS sequence"/>
</dbReference>